<dbReference type="Pfam" id="PF00561">
    <property type="entry name" value="Abhydrolase_1"/>
    <property type="match status" value="1"/>
</dbReference>
<dbReference type="Gene3D" id="3.40.50.1820">
    <property type="entry name" value="alpha/beta hydrolase"/>
    <property type="match status" value="1"/>
</dbReference>
<dbReference type="SUPFAM" id="SSF53474">
    <property type="entry name" value="alpha/beta-Hydrolases"/>
    <property type="match status" value="1"/>
</dbReference>
<dbReference type="InterPro" id="IPR000073">
    <property type="entry name" value="AB_hydrolase_1"/>
</dbReference>
<dbReference type="EMBL" id="CP060131">
    <property type="protein sequence ID" value="QNG52083.1"/>
    <property type="molecule type" value="Genomic_DNA"/>
</dbReference>
<evidence type="ECO:0000313" key="4">
    <source>
        <dbReference type="Proteomes" id="UP000515728"/>
    </source>
</evidence>
<sequence length="369" mass="38464">MNSSVSACFGSLGIVGFVSIGARPIGPDPSDGKSRPSRADEVARAGKPKHCARDSRRPRATGHVTDPGSGDPGAPRGDGALCTEPVGCESCGVDPTVESGVIGAGLPVLRFGSGCPLVVLGGATPVHANPTGLARRAVLFTFRGLARDRRVWLVNRRRGLAADTTLADLAADHATALATAVDGPVDVLGVSTGGSVALQLAADRPDLVRRLVVVGAAHRVGDLGREVLRAVADLHERGDSRAAYRAFARASTTSPTGQRLLGDLQWLSEPLVFGRHIDRSDWVAALRAEARFDLGDRLAEITAPTLVIGGDHDLAYPAALFRATADGVADGRLALYPGRGHGGALADRRFPRDALAHLSRPGRRGSRDR</sequence>
<reference evidence="3 4" key="1">
    <citation type="submission" date="2020-08" db="EMBL/GenBank/DDBJ databases">
        <authorList>
            <person name="Mo P."/>
        </authorList>
    </citation>
    <scope>NUCLEOTIDE SEQUENCE [LARGE SCALE GENOMIC DNA]</scope>
    <source>
        <strain evidence="3 4">CGMCC 4.1532</strain>
    </source>
</reference>
<evidence type="ECO:0000313" key="3">
    <source>
        <dbReference type="EMBL" id="QNG52083.1"/>
    </source>
</evidence>
<dbReference type="PANTHER" id="PTHR43433:SF5">
    <property type="entry name" value="AB HYDROLASE-1 DOMAIN-CONTAINING PROTEIN"/>
    <property type="match status" value="1"/>
</dbReference>
<dbReference type="Proteomes" id="UP000515728">
    <property type="component" value="Chromosome"/>
</dbReference>
<keyword evidence="3" id="KW-0378">Hydrolase</keyword>
<protein>
    <submittedName>
        <fullName evidence="3">Alpha/beta fold hydrolase</fullName>
    </submittedName>
</protein>
<proteinExistence type="predicted"/>
<dbReference type="PANTHER" id="PTHR43433">
    <property type="entry name" value="HYDROLASE, ALPHA/BETA FOLD FAMILY PROTEIN"/>
    <property type="match status" value="1"/>
</dbReference>
<dbReference type="InterPro" id="IPR050471">
    <property type="entry name" value="AB_hydrolase"/>
</dbReference>
<keyword evidence="4" id="KW-1185">Reference proteome</keyword>
<evidence type="ECO:0000256" key="1">
    <source>
        <dbReference type="SAM" id="MobiDB-lite"/>
    </source>
</evidence>
<dbReference type="InterPro" id="IPR029058">
    <property type="entry name" value="AB_hydrolase_fold"/>
</dbReference>
<feature type="compositionally biased region" description="Basic and acidic residues" evidence="1">
    <location>
        <begin position="30"/>
        <end position="44"/>
    </location>
</feature>
<dbReference type="GO" id="GO:0016787">
    <property type="term" value="F:hydrolase activity"/>
    <property type="evidence" value="ECO:0007669"/>
    <property type="project" value="UniProtKB-KW"/>
</dbReference>
<feature type="domain" description="AB hydrolase-1" evidence="2">
    <location>
        <begin position="149"/>
        <end position="317"/>
    </location>
</feature>
<feature type="region of interest" description="Disordered" evidence="1">
    <location>
        <begin position="24"/>
        <end position="78"/>
    </location>
</feature>
<dbReference type="AlphaFoldDB" id="A0A7G7MH22"/>
<name>A0A7G7MH22_9PSEU</name>
<gene>
    <name evidence="3" type="ORF">H6H00_29195</name>
</gene>
<dbReference type="PRINTS" id="PR00111">
    <property type="entry name" value="ABHYDROLASE"/>
</dbReference>
<accession>A0A7G7MH22</accession>
<evidence type="ECO:0000259" key="2">
    <source>
        <dbReference type="Pfam" id="PF00561"/>
    </source>
</evidence>
<dbReference type="KEGG" id="ppel:H6H00_29195"/>
<organism evidence="3 4">
    <name type="scientific">Pseudonocardia petroleophila</name>
    <dbReference type="NCBI Taxonomy" id="37331"/>
    <lineage>
        <taxon>Bacteria</taxon>
        <taxon>Bacillati</taxon>
        <taxon>Actinomycetota</taxon>
        <taxon>Actinomycetes</taxon>
        <taxon>Pseudonocardiales</taxon>
        <taxon>Pseudonocardiaceae</taxon>
        <taxon>Pseudonocardia</taxon>
    </lineage>
</organism>